<proteinExistence type="predicted"/>
<dbReference type="Proteomes" id="UP000182227">
    <property type="component" value="Unassembled WGS sequence"/>
</dbReference>
<dbReference type="RefSeq" id="WP_085142895.1">
    <property type="nucleotide sequence ID" value="NZ_JACKVA010000006.1"/>
</dbReference>
<dbReference type="AlphaFoldDB" id="A0A0U1DUR4"/>
<dbReference type="EMBL" id="LQOP01000035">
    <property type="protein sequence ID" value="ORV20422.1"/>
    <property type="molecule type" value="Genomic_DNA"/>
</dbReference>
<keyword evidence="4" id="KW-1185">Reference proteome</keyword>
<accession>A0A0U1DUR4</accession>
<evidence type="ECO:0000313" key="3">
    <source>
        <dbReference type="Proteomes" id="UP000182227"/>
    </source>
</evidence>
<dbReference type="Proteomes" id="UP000193811">
    <property type="component" value="Unassembled WGS sequence"/>
</dbReference>
<dbReference type="InterPro" id="IPR037883">
    <property type="entry name" value="Knr4/Smi1-like_sf"/>
</dbReference>
<protein>
    <recommendedName>
        <fullName evidence="5">SMI1/KNR4 family protein</fullName>
    </recommendedName>
</protein>
<dbReference type="GeneID" id="44299894"/>
<evidence type="ECO:0000313" key="4">
    <source>
        <dbReference type="Proteomes" id="UP000193811"/>
    </source>
</evidence>
<evidence type="ECO:0000313" key="2">
    <source>
        <dbReference type="EMBL" id="ORV20422.1"/>
    </source>
</evidence>
<organism evidence="1 3">
    <name type="scientific">Mycolicibacterium conceptionense</name>
    <dbReference type="NCBI Taxonomy" id="451644"/>
    <lineage>
        <taxon>Bacteria</taxon>
        <taxon>Bacillati</taxon>
        <taxon>Actinomycetota</taxon>
        <taxon>Actinomycetes</taxon>
        <taxon>Mycobacteriales</taxon>
        <taxon>Mycobacteriaceae</taxon>
        <taxon>Mycolicibacterium</taxon>
    </lineage>
</organism>
<reference evidence="1 3" key="1">
    <citation type="submission" date="2015-03" db="EMBL/GenBank/DDBJ databases">
        <authorList>
            <person name="Murphy D."/>
        </authorList>
    </citation>
    <scope>NUCLEOTIDE SEQUENCE [LARGE SCALE GENOMIC DNA]</scope>
    <source>
        <strain evidence="1 3">D16</strain>
    </source>
</reference>
<reference evidence="2 4" key="2">
    <citation type="submission" date="2016-01" db="EMBL/GenBank/DDBJ databases">
        <title>The new phylogeny of the genus Mycobacterium.</title>
        <authorList>
            <person name="Tarcisio F."/>
            <person name="Conor M."/>
            <person name="Antonella G."/>
            <person name="Elisabetta G."/>
            <person name="Giulia F.S."/>
            <person name="Sara T."/>
            <person name="Anna F."/>
            <person name="Clotilde B."/>
            <person name="Roberto B."/>
            <person name="Veronica D.S."/>
            <person name="Fabio R."/>
            <person name="Monica P."/>
            <person name="Olivier J."/>
            <person name="Enrico T."/>
            <person name="Nicola S."/>
        </authorList>
    </citation>
    <scope>NUCLEOTIDE SEQUENCE [LARGE SCALE GENOMIC DNA]</scope>
    <source>
        <strain evidence="2 4">CCUG 50187</strain>
    </source>
</reference>
<evidence type="ECO:0008006" key="5">
    <source>
        <dbReference type="Google" id="ProtNLM"/>
    </source>
</evidence>
<sequence>MTRDDVIATAAERMQAQLERVTDVADLTEQEQASLPDWWTELITAEPPEAVRLTVSQWYRQLSRPLLPRFLSVLTERGIDVALVRVTSTHHTGLALLYSVRYSDALDRYVCGLPPRAALSGEATKLPGSFQDFYTTIHAGMYFQLNNAHALVKPDELMTWREWSYEEEISFLFDPPSFVPTPESLYIVFNDCGGAMVLVDTDPADPGVWAVDVGMLDDRAHQYRSTWELLDDWISGWFTPI</sequence>
<evidence type="ECO:0000313" key="1">
    <source>
        <dbReference type="EMBL" id="CQD23131.1"/>
    </source>
</evidence>
<dbReference type="EMBL" id="CTEF01000005">
    <property type="protein sequence ID" value="CQD23131.1"/>
    <property type="molecule type" value="Genomic_DNA"/>
</dbReference>
<name>A0A0U1DUR4_9MYCO</name>
<dbReference type="SUPFAM" id="SSF160631">
    <property type="entry name" value="SMI1/KNR4-like"/>
    <property type="match status" value="1"/>
</dbReference>
<gene>
    <name evidence="2" type="ORF">AWB98_28475</name>
    <name evidence="1" type="ORF">BN970_05599</name>
</gene>